<dbReference type="GO" id="GO:0006269">
    <property type="term" value="P:DNA replication, synthesis of primer"/>
    <property type="evidence" value="ECO:0007669"/>
    <property type="project" value="UniProtKB-KW"/>
</dbReference>
<dbReference type="SUPFAM" id="SSF48024">
    <property type="entry name" value="N-terminal domain of DnaB helicase"/>
    <property type="match status" value="1"/>
</dbReference>
<keyword evidence="3" id="KW-0235">DNA replication</keyword>
<dbReference type="EC" id="5.6.2.3" evidence="10"/>
<keyword evidence="9" id="KW-0413">Isomerase</keyword>
<dbReference type="SUPFAM" id="SSF52540">
    <property type="entry name" value="P-loop containing nucleoside triphosphate hydrolases"/>
    <property type="match status" value="1"/>
</dbReference>
<dbReference type="EMBL" id="CAADJE010000002">
    <property type="protein sequence ID" value="VFS56080.1"/>
    <property type="molecule type" value="Genomic_DNA"/>
</dbReference>
<dbReference type="GO" id="GO:0043139">
    <property type="term" value="F:5'-3' DNA helicase activity"/>
    <property type="evidence" value="ECO:0007669"/>
    <property type="project" value="UniProtKB-EC"/>
</dbReference>
<evidence type="ECO:0000259" key="12">
    <source>
        <dbReference type="PROSITE" id="PS51199"/>
    </source>
</evidence>
<keyword evidence="8" id="KW-0238">DNA-binding</keyword>
<dbReference type="InterPro" id="IPR036388">
    <property type="entry name" value="WH-like_DNA-bd_sf"/>
</dbReference>
<dbReference type="GO" id="GO:0005524">
    <property type="term" value="F:ATP binding"/>
    <property type="evidence" value="ECO:0007669"/>
    <property type="project" value="UniProtKB-KW"/>
</dbReference>
<organism evidence="13 14">
    <name type="scientific">Raoultella planticola</name>
    <name type="common">Klebsiella planticola</name>
    <dbReference type="NCBI Taxonomy" id="575"/>
    <lineage>
        <taxon>Bacteria</taxon>
        <taxon>Pseudomonadati</taxon>
        <taxon>Pseudomonadota</taxon>
        <taxon>Gammaproteobacteria</taxon>
        <taxon>Enterobacterales</taxon>
        <taxon>Enterobacteriaceae</taxon>
        <taxon>Klebsiella/Raoultella group</taxon>
        <taxon>Raoultella</taxon>
    </lineage>
</organism>
<dbReference type="GO" id="GO:1990077">
    <property type="term" value="C:primosome complex"/>
    <property type="evidence" value="ECO:0007669"/>
    <property type="project" value="UniProtKB-KW"/>
</dbReference>
<dbReference type="Pfam" id="PF03796">
    <property type="entry name" value="DnaB_C"/>
    <property type="match status" value="1"/>
</dbReference>
<feature type="domain" description="SF4 helicase" evidence="12">
    <location>
        <begin position="184"/>
        <end position="459"/>
    </location>
</feature>
<reference evidence="13 14" key="1">
    <citation type="submission" date="2019-03" db="EMBL/GenBank/DDBJ databases">
        <authorList>
            <consortium name="Pathogen Informatics"/>
        </authorList>
    </citation>
    <scope>NUCLEOTIDE SEQUENCE [LARGE SCALE GENOMIC DNA]</scope>
    <source>
        <strain evidence="13 14">NCTC12998</strain>
    </source>
</reference>
<evidence type="ECO:0000313" key="14">
    <source>
        <dbReference type="Proteomes" id="UP000345637"/>
    </source>
</evidence>
<dbReference type="InterPro" id="IPR007694">
    <property type="entry name" value="DNA_helicase_DnaB-like_C"/>
</dbReference>
<dbReference type="InterPro" id="IPR016136">
    <property type="entry name" value="DNA_helicase_N/primase_C"/>
</dbReference>
<dbReference type="PROSITE" id="PS51199">
    <property type="entry name" value="SF4_HELICASE"/>
    <property type="match status" value="1"/>
</dbReference>
<evidence type="ECO:0000256" key="9">
    <source>
        <dbReference type="ARBA" id="ARBA00023235"/>
    </source>
</evidence>
<evidence type="ECO:0000313" key="13">
    <source>
        <dbReference type="EMBL" id="VFS56080.1"/>
    </source>
</evidence>
<evidence type="ECO:0000256" key="7">
    <source>
        <dbReference type="ARBA" id="ARBA00022840"/>
    </source>
</evidence>
<dbReference type="AlphaFoldDB" id="A0A485A691"/>
<evidence type="ECO:0000256" key="10">
    <source>
        <dbReference type="ARBA" id="ARBA00044969"/>
    </source>
</evidence>
<dbReference type="Gene3D" id="3.40.50.300">
    <property type="entry name" value="P-loop containing nucleotide triphosphate hydrolases"/>
    <property type="match status" value="1"/>
</dbReference>
<proteinExistence type="inferred from homology"/>
<keyword evidence="4" id="KW-0547">Nucleotide-binding</keyword>
<keyword evidence="6 13" id="KW-0347">Helicase</keyword>
<keyword evidence="7" id="KW-0067">ATP-binding</keyword>
<protein>
    <recommendedName>
        <fullName evidence="10">DNA 5'-3' helicase</fullName>
        <ecNumber evidence="10">5.6.2.3</ecNumber>
    </recommendedName>
</protein>
<dbReference type="InterPro" id="IPR007693">
    <property type="entry name" value="DNA_helicase_DnaB-like_N"/>
</dbReference>
<dbReference type="InterPro" id="IPR027417">
    <property type="entry name" value="P-loop_NTPase"/>
</dbReference>
<evidence type="ECO:0000256" key="4">
    <source>
        <dbReference type="ARBA" id="ARBA00022741"/>
    </source>
</evidence>
<keyword evidence="2" id="KW-0639">Primosome</keyword>
<evidence type="ECO:0000256" key="1">
    <source>
        <dbReference type="ARBA" id="ARBA00008428"/>
    </source>
</evidence>
<dbReference type="GO" id="GO:0005829">
    <property type="term" value="C:cytosol"/>
    <property type="evidence" value="ECO:0007669"/>
    <property type="project" value="TreeGrafter"/>
</dbReference>
<evidence type="ECO:0000256" key="2">
    <source>
        <dbReference type="ARBA" id="ARBA00022515"/>
    </source>
</evidence>
<comment type="similarity">
    <text evidence="1">Belongs to the helicase family. DnaB subfamily.</text>
</comment>
<dbReference type="PANTHER" id="PTHR30153">
    <property type="entry name" value="REPLICATIVE DNA HELICASE DNAB"/>
    <property type="match status" value="1"/>
</dbReference>
<dbReference type="CDD" id="cd00984">
    <property type="entry name" value="DnaB_C"/>
    <property type="match status" value="1"/>
</dbReference>
<evidence type="ECO:0000256" key="5">
    <source>
        <dbReference type="ARBA" id="ARBA00022801"/>
    </source>
</evidence>
<dbReference type="Gene3D" id="1.10.860.10">
    <property type="entry name" value="DNAb Helicase, Chain A"/>
    <property type="match status" value="1"/>
</dbReference>
<dbReference type="GO" id="GO:0003677">
    <property type="term" value="F:DNA binding"/>
    <property type="evidence" value="ECO:0007669"/>
    <property type="project" value="UniProtKB-KW"/>
</dbReference>
<evidence type="ECO:0000256" key="11">
    <source>
        <dbReference type="ARBA" id="ARBA00048954"/>
    </source>
</evidence>
<comment type="catalytic activity">
    <reaction evidence="11">
        <text>ATP + H2O = ADP + phosphate + H(+)</text>
        <dbReference type="Rhea" id="RHEA:13065"/>
        <dbReference type="ChEBI" id="CHEBI:15377"/>
        <dbReference type="ChEBI" id="CHEBI:15378"/>
        <dbReference type="ChEBI" id="CHEBI:30616"/>
        <dbReference type="ChEBI" id="CHEBI:43474"/>
        <dbReference type="ChEBI" id="CHEBI:456216"/>
        <dbReference type="EC" id="5.6.2.3"/>
    </reaction>
</comment>
<dbReference type="InterPro" id="IPR036185">
    <property type="entry name" value="DNA_heli_DnaB-like_N_sf"/>
</dbReference>
<name>A0A485A691_RAOPL</name>
<dbReference type="GO" id="GO:0016887">
    <property type="term" value="F:ATP hydrolysis activity"/>
    <property type="evidence" value="ECO:0007669"/>
    <property type="project" value="RHEA"/>
</dbReference>
<keyword evidence="5 13" id="KW-0378">Hydrolase</keyword>
<dbReference type="SUPFAM" id="SSF46785">
    <property type="entry name" value="Winged helix' DNA-binding domain"/>
    <property type="match status" value="1"/>
</dbReference>
<accession>A0A485A691</accession>
<evidence type="ECO:0000256" key="3">
    <source>
        <dbReference type="ARBA" id="ARBA00022705"/>
    </source>
</evidence>
<dbReference type="Proteomes" id="UP000345637">
    <property type="component" value="Unassembled WGS sequence"/>
</dbReference>
<evidence type="ECO:0000256" key="8">
    <source>
        <dbReference type="ARBA" id="ARBA00023125"/>
    </source>
</evidence>
<dbReference type="Gene3D" id="1.10.10.10">
    <property type="entry name" value="Winged helix-like DNA-binding domain superfamily/Winged helix DNA-binding domain"/>
    <property type="match status" value="1"/>
</dbReference>
<evidence type="ECO:0000256" key="6">
    <source>
        <dbReference type="ARBA" id="ARBA00022806"/>
    </source>
</evidence>
<dbReference type="InterPro" id="IPR036390">
    <property type="entry name" value="WH_DNA-bd_sf"/>
</dbReference>
<sequence length="576" mass="64858">MTSEFLTPPSSIEAEQSVLGGLLLDDDSSERTQKVLSILKPESFYSRPHQVIFAEMRQMYRDQKPVDLLTLFDALESKSLTESVGGFAYLAELSKNTPSAANIVAYAMRVRETAMERYGIEKTTKAIELLYARNGMTAEQKFDAIQGLFTEINEHVKTGRKTGLRTFYDAVKDWSNEFDDRMKPDGRSRGLSTGIRSLDELLGVKRIVRGSLFVIGARPKMGKTTLYTQMGVNCATVENEPALMFSLEMPEGQMVEKITAQKGHISPNLFYPDMTKDDYGYHGDWNSDLQKATGVMGALIDTNNLLIDDTPGISLAHVMAESRRIKRERGKVGMILVDYLTLMTADKAERNDLAYGLITKGLKTLAKELDCVVVLLTQLNRDLEKRTNKRPLPSDSRDTGQIEQDCDYWLAIYREGAYDENANQSDTELLLRLNRHGETGVVYCEQRHGAIYDCDQEAASQRRREKEEKPTKRGWILMKKNSGKQAVINFIGMHPGCNFQDIRRGTGLDSSVVNSALWQMNKDGQVKREGECRSYRYTLTDPTTVTEASDLQFMKRPGGANPMTNLFNQCLAGVRK</sequence>
<dbReference type="PANTHER" id="PTHR30153:SF2">
    <property type="entry name" value="REPLICATIVE DNA HELICASE"/>
    <property type="match status" value="1"/>
</dbReference>
<dbReference type="Pfam" id="PF00772">
    <property type="entry name" value="DnaB"/>
    <property type="match status" value="1"/>
</dbReference>
<gene>
    <name evidence="13" type="primary">dnaB_1</name>
    <name evidence="13" type="ORF">NCTC12998_00253</name>
</gene>